<evidence type="ECO:0000313" key="3">
    <source>
        <dbReference type="EMBL" id="CAD7665404.1"/>
    </source>
</evidence>
<gene>
    <name evidence="3" type="ORF">ONB1V03_LOCUS21961</name>
</gene>
<evidence type="ECO:0000259" key="2">
    <source>
        <dbReference type="SMART" id="SM01361"/>
    </source>
</evidence>
<dbReference type="Pfam" id="PF07677">
    <property type="entry name" value="A2M_recep"/>
    <property type="match status" value="1"/>
</dbReference>
<dbReference type="OrthoDB" id="6359008at2759"/>
<dbReference type="Gene3D" id="2.60.40.690">
    <property type="entry name" value="Alpha-macroglobulin, receptor-binding domain"/>
    <property type="match status" value="1"/>
</dbReference>
<feature type="domain" description="Alpha-macroglobulin receptor-binding" evidence="2">
    <location>
        <begin position="78"/>
        <end position="168"/>
    </location>
</feature>
<sequence>PSVAESVSIDTTRRRDSTSSHQELNESNDNLELNSDISDNRSFKKNNLSSNSIGSSDGKSKLVLLIETCIRHIPRYYSDMSLIEIGILSGYKPNKDDLEEIIKMEDSLVSKYEISERNIVFYFEKVPFGRPYCLQFRKIQEHSIGNAQAAMVKVYDYYHKDHSCSQLFTPSRLSEYIETKCNSEVCECAKRENCPTAKALVEIGKIAEMRVVRARTMFEDLVCSH</sequence>
<keyword evidence="4" id="KW-1185">Reference proteome</keyword>
<dbReference type="AlphaFoldDB" id="A0A7R9R1W2"/>
<dbReference type="PANTHER" id="PTHR11412:SF166">
    <property type="entry name" value="NTR DOMAIN-CONTAINING PROTEIN"/>
    <property type="match status" value="1"/>
</dbReference>
<dbReference type="Proteomes" id="UP000728032">
    <property type="component" value="Unassembled WGS sequence"/>
</dbReference>
<feature type="compositionally biased region" description="Low complexity" evidence="1">
    <location>
        <begin position="25"/>
        <end position="36"/>
    </location>
</feature>
<dbReference type="PANTHER" id="PTHR11412">
    <property type="entry name" value="MACROGLOBULIN / COMPLEMENT"/>
    <property type="match status" value="1"/>
</dbReference>
<dbReference type="SMART" id="SM01361">
    <property type="entry name" value="A2M_recep"/>
    <property type="match status" value="1"/>
</dbReference>
<proteinExistence type="predicted"/>
<dbReference type="GO" id="GO:0005576">
    <property type="term" value="C:extracellular region"/>
    <property type="evidence" value="ECO:0007669"/>
    <property type="project" value="InterPro"/>
</dbReference>
<feature type="non-terminal residue" evidence="3">
    <location>
        <position position="225"/>
    </location>
</feature>
<dbReference type="InterPro" id="IPR050473">
    <property type="entry name" value="A2M/Complement_sys"/>
</dbReference>
<dbReference type="InterPro" id="IPR036595">
    <property type="entry name" value="A-macroglobulin_rcpt-bd_sf"/>
</dbReference>
<reference evidence="3" key="1">
    <citation type="submission" date="2020-11" db="EMBL/GenBank/DDBJ databases">
        <authorList>
            <person name="Tran Van P."/>
        </authorList>
    </citation>
    <scope>NUCLEOTIDE SEQUENCE</scope>
</reference>
<dbReference type="EMBL" id="OC960620">
    <property type="protein sequence ID" value="CAD7665404.1"/>
    <property type="molecule type" value="Genomic_DNA"/>
</dbReference>
<evidence type="ECO:0000256" key="1">
    <source>
        <dbReference type="SAM" id="MobiDB-lite"/>
    </source>
</evidence>
<accession>A0A7R9R1W2</accession>
<organism evidence="3">
    <name type="scientific">Oppiella nova</name>
    <dbReference type="NCBI Taxonomy" id="334625"/>
    <lineage>
        <taxon>Eukaryota</taxon>
        <taxon>Metazoa</taxon>
        <taxon>Ecdysozoa</taxon>
        <taxon>Arthropoda</taxon>
        <taxon>Chelicerata</taxon>
        <taxon>Arachnida</taxon>
        <taxon>Acari</taxon>
        <taxon>Acariformes</taxon>
        <taxon>Sarcoptiformes</taxon>
        <taxon>Oribatida</taxon>
        <taxon>Brachypylina</taxon>
        <taxon>Oppioidea</taxon>
        <taxon>Oppiidae</taxon>
        <taxon>Oppiella</taxon>
    </lineage>
</organism>
<evidence type="ECO:0000313" key="4">
    <source>
        <dbReference type="Proteomes" id="UP000728032"/>
    </source>
</evidence>
<feature type="region of interest" description="Disordered" evidence="1">
    <location>
        <begin position="1"/>
        <end position="36"/>
    </location>
</feature>
<name>A0A7R9R1W2_9ACAR</name>
<feature type="non-terminal residue" evidence="3">
    <location>
        <position position="1"/>
    </location>
</feature>
<dbReference type="SUPFAM" id="SSF49410">
    <property type="entry name" value="Alpha-macroglobulin receptor domain"/>
    <property type="match status" value="1"/>
</dbReference>
<dbReference type="EMBL" id="CAJPVJ010045795">
    <property type="protein sequence ID" value="CAG2182540.1"/>
    <property type="molecule type" value="Genomic_DNA"/>
</dbReference>
<protein>
    <recommendedName>
        <fullName evidence="2">Alpha-macroglobulin receptor-binding domain-containing protein</fullName>
    </recommendedName>
</protein>
<dbReference type="InterPro" id="IPR009048">
    <property type="entry name" value="A-macroglobulin_rcpt-bd"/>
</dbReference>